<dbReference type="EMBL" id="KZ852049">
    <property type="protein sequence ID" value="RDH32618.1"/>
    <property type="molecule type" value="Genomic_DNA"/>
</dbReference>
<sequence length="85" mass="9962">MKRSVTDREWSCRPIEWVDWFPNGRVYPSFSASPSLSFAFFPFYFTVYPVPPCLVFHLSTILNVWPPCQPDTLTRVSEWMARLVG</sequence>
<reference evidence="1 2" key="1">
    <citation type="submission" date="2018-07" db="EMBL/GenBank/DDBJ databases">
        <title>The genomes of Aspergillus section Nigri reveals drivers in fungal speciation.</title>
        <authorList>
            <consortium name="DOE Joint Genome Institute"/>
            <person name="Vesth T.C."/>
            <person name="Nybo J."/>
            <person name="Theobald S."/>
            <person name="Brandl J."/>
            <person name="Frisvad J.C."/>
            <person name="Nielsen K.F."/>
            <person name="Lyhne E.K."/>
            <person name="Kogle M.E."/>
            <person name="Kuo A."/>
            <person name="Riley R."/>
            <person name="Clum A."/>
            <person name="Nolan M."/>
            <person name="Lipzen A."/>
            <person name="Salamov A."/>
            <person name="Henrissat B."/>
            <person name="Wiebenga A."/>
            <person name="De vries R.P."/>
            <person name="Grigoriev I.V."/>
            <person name="Mortensen U.H."/>
            <person name="Andersen M.R."/>
            <person name="Baker S.E."/>
        </authorList>
    </citation>
    <scope>NUCLEOTIDE SEQUENCE [LARGE SCALE GENOMIC DNA]</scope>
    <source>
        <strain evidence="1 2">CBS 139.54b</strain>
    </source>
</reference>
<accession>A0A3F3Q0C9</accession>
<gene>
    <name evidence="1" type="ORF">BDQ94DRAFT_38926</name>
</gene>
<protein>
    <submittedName>
        <fullName evidence="1">Uncharacterized protein</fullName>
    </submittedName>
</protein>
<keyword evidence="2" id="KW-1185">Reference proteome</keyword>
<evidence type="ECO:0000313" key="2">
    <source>
        <dbReference type="Proteomes" id="UP000253729"/>
    </source>
</evidence>
<evidence type="ECO:0000313" key="1">
    <source>
        <dbReference type="EMBL" id="RDH32618.1"/>
    </source>
</evidence>
<dbReference type="RefSeq" id="XP_026625640.1">
    <property type="nucleotide sequence ID" value="XM_026775643.1"/>
</dbReference>
<dbReference type="GeneID" id="38143999"/>
<dbReference type="AlphaFoldDB" id="A0A3F3Q0C9"/>
<organism evidence="1 2">
    <name type="scientific">Aspergillus welwitschiae</name>
    <dbReference type="NCBI Taxonomy" id="1341132"/>
    <lineage>
        <taxon>Eukaryota</taxon>
        <taxon>Fungi</taxon>
        <taxon>Dikarya</taxon>
        <taxon>Ascomycota</taxon>
        <taxon>Pezizomycotina</taxon>
        <taxon>Eurotiomycetes</taxon>
        <taxon>Eurotiomycetidae</taxon>
        <taxon>Eurotiales</taxon>
        <taxon>Aspergillaceae</taxon>
        <taxon>Aspergillus</taxon>
        <taxon>Aspergillus subgen. Circumdati</taxon>
    </lineage>
</organism>
<proteinExistence type="predicted"/>
<dbReference type="Proteomes" id="UP000253729">
    <property type="component" value="Unassembled WGS sequence"/>
</dbReference>
<name>A0A3F3Q0C9_9EURO</name>